<feature type="region of interest" description="Disordered" evidence="5">
    <location>
        <begin position="1520"/>
        <end position="1554"/>
    </location>
</feature>
<feature type="compositionally biased region" description="Polar residues" evidence="5">
    <location>
        <begin position="1230"/>
        <end position="1239"/>
    </location>
</feature>
<dbReference type="PANTHER" id="PTHR15375">
    <property type="entry name" value="ACTIVATOR OF S-PHASE KINASE-RELATED"/>
    <property type="match status" value="1"/>
</dbReference>
<feature type="compositionally biased region" description="Polar residues" evidence="5">
    <location>
        <begin position="1049"/>
        <end position="1062"/>
    </location>
</feature>
<feature type="compositionally biased region" description="Polar residues" evidence="5">
    <location>
        <begin position="1313"/>
        <end position="1322"/>
    </location>
</feature>
<evidence type="ECO:0000313" key="8">
    <source>
        <dbReference type="Proteomes" id="UP001168990"/>
    </source>
</evidence>
<dbReference type="Proteomes" id="UP001168990">
    <property type="component" value="Unassembled WGS sequence"/>
</dbReference>
<feature type="compositionally biased region" description="Basic and acidic residues" evidence="5">
    <location>
        <begin position="256"/>
        <end position="280"/>
    </location>
</feature>
<dbReference type="PROSITE" id="PS51265">
    <property type="entry name" value="ZF_DBF4"/>
    <property type="match status" value="1"/>
</dbReference>
<organism evidence="7 8">
    <name type="scientific">Microctonus aethiopoides</name>
    <dbReference type="NCBI Taxonomy" id="144406"/>
    <lineage>
        <taxon>Eukaryota</taxon>
        <taxon>Metazoa</taxon>
        <taxon>Ecdysozoa</taxon>
        <taxon>Arthropoda</taxon>
        <taxon>Hexapoda</taxon>
        <taxon>Insecta</taxon>
        <taxon>Pterygota</taxon>
        <taxon>Neoptera</taxon>
        <taxon>Endopterygota</taxon>
        <taxon>Hymenoptera</taxon>
        <taxon>Apocrita</taxon>
        <taxon>Ichneumonoidea</taxon>
        <taxon>Braconidae</taxon>
        <taxon>Euphorinae</taxon>
        <taxon>Microctonus</taxon>
    </lineage>
</organism>
<dbReference type="GO" id="GO:0043539">
    <property type="term" value="F:protein serine/threonine kinase activator activity"/>
    <property type="evidence" value="ECO:0007669"/>
    <property type="project" value="TreeGrafter"/>
</dbReference>
<feature type="compositionally biased region" description="Polar residues" evidence="5">
    <location>
        <begin position="130"/>
        <end position="142"/>
    </location>
</feature>
<dbReference type="InterPro" id="IPR051590">
    <property type="entry name" value="Replication_Regulatory_Kinase"/>
</dbReference>
<keyword evidence="2 4" id="KW-0863">Zinc-finger</keyword>
<keyword evidence="1" id="KW-0479">Metal-binding</keyword>
<dbReference type="SMART" id="SM00586">
    <property type="entry name" value="ZnF_DBF"/>
    <property type="match status" value="1"/>
</dbReference>
<feature type="compositionally biased region" description="Polar residues" evidence="5">
    <location>
        <begin position="1334"/>
        <end position="1347"/>
    </location>
</feature>
<feature type="region of interest" description="Disordered" evidence="5">
    <location>
        <begin position="1137"/>
        <end position="1256"/>
    </location>
</feature>
<feature type="compositionally biased region" description="Basic and acidic residues" evidence="5">
    <location>
        <begin position="1408"/>
        <end position="1420"/>
    </location>
</feature>
<feature type="region of interest" description="Disordered" evidence="5">
    <location>
        <begin position="1044"/>
        <end position="1064"/>
    </location>
</feature>
<dbReference type="InterPro" id="IPR038545">
    <property type="entry name" value="Znf_DBF_sf"/>
</dbReference>
<sequence length="1554" mass="177123">MVSPSKVQPQNQKPLPKDKKIQRQSHIRLQRGDKPLEKKKFYLDIKNHALANKLEIKIKDFGGSVELFLDQSVTLIVSDRVDKFEQANSEKQKWGYTSGGSVGPPSLRSIEVPTSTWTPPTPSLNGECPLSNSTNTRGQPAQRTRSRVDAMLERALTQPQQCSVDPLDNAHNWGIPIWTTDKLQAWLDKIYVSLKDSNNTLKTVNRTGTEKNLKVKDFTKSYIKFESFRRDTRPVFLELPVWPTLNFDGEPGTCPFDKKIRERKEDKAKSDKDKKKEMTRKPRPNATRGRRSEQLVGGCCEICRCDYRDLTKHVQSDKHLTFVRNGDNFLSLDSLINAGANVEAFLKLNRSDDVRQDLFSNGNDSLHDVVIRSEKDSSTKANLNDFNVDELKMVQCNGAQRKLNLKLSSPHNLRTRTKHESGHLLRSKGSPWHEVDKSEKFYEKFEKYTIKKRSKGTIWIEEDDPPDKCTDDEQIKDTKTSQIVEKTPLTELNDVRLKNKDSNEQSPKKNQQLSRIEERRDRKKGNVNCSNEEKSTSENTKADVNSDELIISKKSNSSVRLTPNKDEIILNKDFQLNGAFKSSSSAVPVNVQKQNDRIDVTQSPNNHDTKIETEVINSKNIELNKKPLDKVSEICPQSNGDDKKDEKSRHCRAIKRNIRSSRARQRLSVEERLIEDNRAYYKVEVLGNKLRSSTAHLTNNHSPVIKEIKKEVEKEVKEVKEVKKDDGPSSEKPVVVRFKRVRKSELSLLSDEAESFMFGDSRRDDTSGTSDWNNESSSGGSSVLPKDTSSELANDSTSSLNNVSSPTVDGTLNNRTIKQEPIDDDSEDSSYLGRAKKRRRTQAEALIMDNVDYYKFETPGSRLRFQAPTAGVKDPKQIIDNNSSNATTTTKANCNDVEIIVDATQNVEEKLYPSKPSAEVEKMRFSFETVPKSEPWYQTYQRQDEGAEFWHYFSEADARKPFLLPYEIENFHENLLKICQKNEARKKASRLQGRNGLLRSPRKSPRCHASTLAIMSTIIRKREQQQQQNQQQQQQHSLNLDTIEEESRSGANTPNINTGKSSTDNELRDIVKSIDDMLNADVIFDDSFERETLDLIKEENEDGDTKGATVGSECQPSGPPSDLIDLLDNSHQYSGFDNSSCASSECGEAITESPLKRRKRRKNRTGWPGIKIRRKLQNKRVTIPDVDSERENVPDKSQNTEGEEEDEEEDEEEEEEEEEVAEVEEEVEVSGTNRRNQQSIRERLQGSSSIETSIISQEMRIPKCKTSDFIDSQLSNENNKKSYDNDDSSSRKRHGNDENHENVLFRQDGRVTCTRQQIISKSITRRRQRDNDSRPSSSFTVDSNSSIDNRESSLYRQKGASGIISRKNYSTGTSIAKRRQRDITGRDSGEIEIIDGELTTATTPLVDAQHRDSTVCKKSDSVTPKKQQQTRTRKRLRKSTSESNFDNENCRKDQNDSSTGDVDCTMMSERVNSTVVNTSEMQQQQQRRSSIEFQPVVRVMKIEDQVEMDHGILSVTVASNRRLRSSTSPKLNSSPPKKRYKRSKGPLGRWIKNS</sequence>
<evidence type="ECO:0000256" key="2">
    <source>
        <dbReference type="ARBA" id="ARBA00022771"/>
    </source>
</evidence>
<feature type="region of interest" description="Disordered" evidence="5">
    <location>
        <begin position="256"/>
        <end position="291"/>
    </location>
</feature>
<dbReference type="EMBL" id="JAQQBS010001423">
    <property type="protein sequence ID" value="KAK0160672.1"/>
    <property type="molecule type" value="Genomic_DNA"/>
</dbReference>
<feature type="region of interest" description="Disordered" evidence="5">
    <location>
        <begin position="758"/>
        <end position="839"/>
    </location>
</feature>
<name>A0AA39C9Z5_9HYME</name>
<feature type="compositionally biased region" description="Acidic residues" evidence="5">
    <location>
        <begin position="1201"/>
        <end position="1228"/>
    </location>
</feature>
<evidence type="ECO:0000256" key="5">
    <source>
        <dbReference type="SAM" id="MobiDB-lite"/>
    </source>
</evidence>
<evidence type="ECO:0000259" key="6">
    <source>
        <dbReference type="PROSITE" id="PS51265"/>
    </source>
</evidence>
<dbReference type="FunFam" id="6.10.250.3410:FF:000001">
    <property type="entry name" value="Protein DBF4 homolog A"/>
    <property type="match status" value="1"/>
</dbReference>
<feature type="compositionally biased region" description="Polar residues" evidence="5">
    <location>
        <begin position="790"/>
        <end position="816"/>
    </location>
</feature>
<feature type="region of interest" description="Disordered" evidence="5">
    <location>
        <begin position="1268"/>
        <end position="1354"/>
    </location>
</feature>
<evidence type="ECO:0000256" key="4">
    <source>
        <dbReference type="PROSITE-ProRule" id="PRU00600"/>
    </source>
</evidence>
<comment type="caution">
    <text evidence="7">The sequence shown here is derived from an EMBL/GenBank/DDBJ whole genome shotgun (WGS) entry which is preliminary data.</text>
</comment>
<gene>
    <name evidence="7" type="ORF">PV328_008058</name>
</gene>
<feature type="region of interest" description="Disordered" evidence="5">
    <location>
        <begin position="116"/>
        <end position="142"/>
    </location>
</feature>
<keyword evidence="3" id="KW-0862">Zinc</keyword>
<dbReference type="PANTHER" id="PTHR15375:SF26">
    <property type="entry name" value="PROTEIN CHIFFON"/>
    <property type="match status" value="1"/>
</dbReference>
<feature type="region of interest" description="Disordered" evidence="5">
    <location>
        <begin position="1"/>
        <end position="30"/>
    </location>
</feature>
<evidence type="ECO:0000256" key="1">
    <source>
        <dbReference type="ARBA" id="ARBA00022723"/>
    </source>
</evidence>
<feature type="compositionally biased region" description="Basic and acidic residues" evidence="5">
    <location>
        <begin position="466"/>
        <end position="479"/>
    </location>
</feature>
<dbReference type="InterPro" id="IPR006572">
    <property type="entry name" value="Znf_DBF"/>
</dbReference>
<proteinExistence type="predicted"/>
<feature type="region of interest" description="Disordered" evidence="5">
    <location>
        <begin position="460"/>
        <end position="480"/>
    </location>
</feature>
<feature type="region of interest" description="Disordered" evidence="5">
    <location>
        <begin position="1404"/>
        <end position="1464"/>
    </location>
</feature>
<accession>A0AA39C9Z5</accession>
<feature type="compositionally biased region" description="Low complexity" evidence="5">
    <location>
        <begin position="1247"/>
        <end position="1256"/>
    </location>
</feature>
<dbReference type="Pfam" id="PF07535">
    <property type="entry name" value="zf-DBF"/>
    <property type="match status" value="1"/>
</dbReference>
<feature type="compositionally biased region" description="Basic and acidic residues" evidence="5">
    <location>
        <begin position="1278"/>
        <end position="1309"/>
    </location>
</feature>
<evidence type="ECO:0000313" key="7">
    <source>
        <dbReference type="EMBL" id="KAK0160672.1"/>
    </source>
</evidence>
<feature type="compositionally biased region" description="Basic and acidic residues" evidence="5">
    <location>
        <begin position="497"/>
        <end position="507"/>
    </location>
</feature>
<reference evidence="7" key="2">
    <citation type="submission" date="2023-03" db="EMBL/GenBank/DDBJ databases">
        <authorList>
            <person name="Inwood S.N."/>
            <person name="Skelly J.G."/>
            <person name="Guhlin J."/>
            <person name="Harrop T.W.R."/>
            <person name="Goldson S.G."/>
            <person name="Dearden P.K."/>
        </authorList>
    </citation>
    <scope>NUCLEOTIDE SEQUENCE</scope>
    <source>
        <strain evidence="7">Irish</strain>
        <tissue evidence="7">Whole body</tissue>
    </source>
</reference>
<dbReference type="GO" id="GO:0008270">
    <property type="term" value="F:zinc ion binding"/>
    <property type="evidence" value="ECO:0007669"/>
    <property type="project" value="UniProtKB-KW"/>
</dbReference>
<dbReference type="GO" id="GO:0010571">
    <property type="term" value="P:positive regulation of nuclear cell cycle DNA replication"/>
    <property type="evidence" value="ECO:0007669"/>
    <property type="project" value="TreeGrafter"/>
</dbReference>
<protein>
    <recommendedName>
        <fullName evidence="6">DBF4-type domain-containing protein</fullName>
    </recommendedName>
</protein>
<dbReference type="GO" id="GO:0003676">
    <property type="term" value="F:nucleic acid binding"/>
    <property type="evidence" value="ECO:0007669"/>
    <property type="project" value="InterPro"/>
</dbReference>
<feature type="region of interest" description="Disordered" evidence="5">
    <location>
        <begin position="1098"/>
        <end position="1123"/>
    </location>
</feature>
<reference evidence="7" key="1">
    <citation type="journal article" date="2023" name="bioRxiv">
        <title>Scaffold-level genome assemblies of two parasitoid biocontrol wasps reveal the parthenogenesis mechanism and an associated novel virus.</title>
        <authorList>
            <person name="Inwood S."/>
            <person name="Skelly J."/>
            <person name="Guhlin J."/>
            <person name="Harrop T."/>
            <person name="Goldson S."/>
            <person name="Dearden P."/>
        </authorList>
    </citation>
    <scope>NUCLEOTIDE SEQUENCE</scope>
    <source>
        <strain evidence="7">Irish</strain>
        <tissue evidence="7">Whole body</tissue>
    </source>
</reference>
<feature type="compositionally biased region" description="Polar residues" evidence="5">
    <location>
        <begin position="1"/>
        <end position="13"/>
    </location>
</feature>
<feature type="compositionally biased region" description="Polar residues" evidence="5">
    <location>
        <begin position="772"/>
        <end position="781"/>
    </location>
</feature>
<keyword evidence="8" id="KW-1185">Reference proteome</keyword>
<feature type="region of interest" description="Disordered" evidence="5">
    <location>
        <begin position="497"/>
        <end position="543"/>
    </location>
</feature>
<evidence type="ECO:0000256" key="3">
    <source>
        <dbReference type="ARBA" id="ARBA00022833"/>
    </source>
</evidence>
<feature type="domain" description="DBF4-type" evidence="6">
    <location>
        <begin position="293"/>
        <end position="342"/>
    </location>
</feature>
<dbReference type="Gene3D" id="6.10.250.3410">
    <property type="entry name" value="DBF zinc finger"/>
    <property type="match status" value="1"/>
</dbReference>
<dbReference type="GO" id="GO:0031431">
    <property type="term" value="C:Dbf4-dependent protein kinase complex"/>
    <property type="evidence" value="ECO:0007669"/>
    <property type="project" value="TreeGrafter"/>
</dbReference>
<dbReference type="GO" id="GO:1901987">
    <property type="term" value="P:regulation of cell cycle phase transition"/>
    <property type="evidence" value="ECO:0007669"/>
    <property type="project" value="TreeGrafter"/>
</dbReference>